<protein>
    <recommendedName>
        <fullName evidence="2">Inositol polyphosphate-related phosphatase domain-containing protein</fullName>
    </recommendedName>
</protein>
<dbReference type="HOGENOM" id="CLU_025224_2_0_1"/>
<dbReference type="InterPro" id="IPR046985">
    <property type="entry name" value="IP5"/>
</dbReference>
<dbReference type="InParanoid" id="H2ARV3"/>
<sequence>MTKVSITTFNCGKQFPFEDQHGLDIVIQELVPDGQNAQDIYGFGFQELTKIWEGSFEDTTVSYRKLLSSKIKQHLNDIFPNERYEVASTKNIGALFLILVVNERTFDINNILSNHCKCGYFGSNLKGSVFTCANLHNKRTSNNETFTFISCHLTANEGDVNLQYRINDINKIMSTCKRDLDVMDYQNGHIFFFGDLNFRVNSWLKTSVYNEDSISSLLNKNDELNMVRKEGLVLKEFTEGTISFPPTYKYTLSELNNYNDKRIPSWCDRILFKIYPKNLPPKIVSYNSKRRNTGLSFTDHEPVNLILEVPEVPSKKDFRNVTILSRVKTFEEMLGEAADYMFGYIGWLLYKKAHIWLILVIVLLFLLYKII</sequence>
<dbReference type="GO" id="GO:0005783">
    <property type="term" value="C:endoplasmic reticulum"/>
    <property type="evidence" value="ECO:0007669"/>
    <property type="project" value="EnsemblFungi"/>
</dbReference>
<dbReference type="STRING" id="1071382.H2ARV3"/>
<keyword evidence="1" id="KW-1133">Transmembrane helix</keyword>
<dbReference type="GO" id="GO:0004439">
    <property type="term" value="F:phosphatidylinositol-4,5-bisphosphate 5-phosphatase activity"/>
    <property type="evidence" value="ECO:0007669"/>
    <property type="project" value="EnsemblFungi"/>
</dbReference>
<dbReference type="InterPro" id="IPR000300">
    <property type="entry name" value="IPPc"/>
</dbReference>
<feature type="transmembrane region" description="Helical" evidence="1">
    <location>
        <begin position="353"/>
        <end position="370"/>
    </location>
</feature>
<feature type="domain" description="Inositol polyphosphate-related phosphatase" evidence="2">
    <location>
        <begin position="1"/>
        <end position="313"/>
    </location>
</feature>
<dbReference type="Proteomes" id="UP000005220">
    <property type="component" value="Chromosome 3"/>
</dbReference>
<dbReference type="Pfam" id="PF22669">
    <property type="entry name" value="Exo_endo_phos2"/>
    <property type="match status" value="1"/>
</dbReference>
<dbReference type="KEGG" id="kaf:KAFR_0C01080"/>
<dbReference type="GeneID" id="13885022"/>
<dbReference type="GO" id="GO:0046856">
    <property type="term" value="P:phosphatidylinositol dephosphorylation"/>
    <property type="evidence" value="ECO:0007669"/>
    <property type="project" value="EnsemblFungi"/>
</dbReference>
<organism evidence="3 4">
    <name type="scientific">Kazachstania africana (strain ATCC 22294 / BCRC 22015 / CBS 2517 / CECT 1963 / NBRC 1671 / NRRL Y-8276)</name>
    <name type="common">Yeast</name>
    <name type="synonym">Kluyveromyces africanus</name>
    <dbReference type="NCBI Taxonomy" id="1071382"/>
    <lineage>
        <taxon>Eukaryota</taxon>
        <taxon>Fungi</taxon>
        <taxon>Dikarya</taxon>
        <taxon>Ascomycota</taxon>
        <taxon>Saccharomycotina</taxon>
        <taxon>Saccharomycetes</taxon>
        <taxon>Saccharomycetales</taxon>
        <taxon>Saccharomycetaceae</taxon>
        <taxon>Kazachstania</taxon>
    </lineage>
</organism>
<dbReference type="RefSeq" id="XP_003956238.1">
    <property type="nucleotide sequence ID" value="XM_003956189.1"/>
</dbReference>
<proteinExistence type="predicted"/>
<dbReference type="Gene3D" id="3.60.10.10">
    <property type="entry name" value="Endonuclease/exonuclease/phosphatase"/>
    <property type="match status" value="1"/>
</dbReference>
<dbReference type="EMBL" id="HE650823">
    <property type="protein sequence ID" value="CCF57103.1"/>
    <property type="molecule type" value="Genomic_DNA"/>
</dbReference>
<name>H2ARV3_KAZAF</name>
<dbReference type="SUPFAM" id="SSF56219">
    <property type="entry name" value="DNase I-like"/>
    <property type="match status" value="1"/>
</dbReference>
<evidence type="ECO:0000259" key="2">
    <source>
        <dbReference type="SMART" id="SM00128"/>
    </source>
</evidence>
<gene>
    <name evidence="3" type="primary">KAFR0C01080</name>
    <name evidence="3" type="ORF">KAFR_0C01080</name>
</gene>
<dbReference type="OrthoDB" id="62798at2759"/>
<dbReference type="PANTHER" id="PTHR11200">
    <property type="entry name" value="INOSITOL 5-PHOSPHATASE"/>
    <property type="match status" value="1"/>
</dbReference>
<reference evidence="3 4" key="1">
    <citation type="journal article" date="2011" name="Proc. Natl. Acad. Sci. U.S.A.">
        <title>Evolutionary erosion of yeast sex chromosomes by mating-type switching accidents.</title>
        <authorList>
            <person name="Gordon J.L."/>
            <person name="Armisen D."/>
            <person name="Proux-Wera E."/>
            <person name="Oheigeartaigh S.S."/>
            <person name="Byrne K.P."/>
            <person name="Wolfe K.H."/>
        </authorList>
    </citation>
    <scope>NUCLEOTIDE SEQUENCE [LARGE SCALE GENOMIC DNA]</scope>
    <source>
        <strain evidence="4">ATCC 22294 / BCRC 22015 / CBS 2517 / CECT 1963 / NBRC 1671 / NRRL Y-8276</strain>
    </source>
</reference>
<dbReference type="FunCoup" id="H2ARV3">
    <property type="interactions" value="106"/>
</dbReference>
<accession>H2ARV3</accession>
<evidence type="ECO:0000313" key="3">
    <source>
        <dbReference type="EMBL" id="CCF57103.1"/>
    </source>
</evidence>
<evidence type="ECO:0000313" key="4">
    <source>
        <dbReference type="Proteomes" id="UP000005220"/>
    </source>
</evidence>
<keyword evidence="1" id="KW-0472">Membrane</keyword>
<dbReference type="AlphaFoldDB" id="H2ARV3"/>
<dbReference type="InterPro" id="IPR036691">
    <property type="entry name" value="Endo/exonu/phosph_ase_sf"/>
</dbReference>
<dbReference type="PANTHER" id="PTHR11200:SF275">
    <property type="entry name" value="LD06095P"/>
    <property type="match status" value="1"/>
</dbReference>
<dbReference type="SMART" id="SM00128">
    <property type="entry name" value="IPPc"/>
    <property type="match status" value="1"/>
</dbReference>
<keyword evidence="4" id="KW-1185">Reference proteome</keyword>
<keyword evidence="1" id="KW-0812">Transmembrane</keyword>
<dbReference type="eggNOG" id="KOG0565">
    <property type="taxonomic scope" value="Eukaryota"/>
</dbReference>
<evidence type="ECO:0000256" key="1">
    <source>
        <dbReference type="SAM" id="Phobius"/>
    </source>
</evidence>